<gene>
    <name evidence="2" type="ORF">SAMN05444955_11512</name>
</gene>
<feature type="transmembrane region" description="Helical" evidence="1">
    <location>
        <begin position="109"/>
        <end position="130"/>
    </location>
</feature>
<protein>
    <submittedName>
        <fullName evidence="2">Uncharacterized protein</fullName>
    </submittedName>
</protein>
<accession>A0A1H8HSZ6</accession>
<keyword evidence="3" id="KW-1185">Reference proteome</keyword>
<evidence type="ECO:0000313" key="3">
    <source>
        <dbReference type="Proteomes" id="UP000199695"/>
    </source>
</evidence>
<dbReference type="EMBL" id="FOCQ01000015">
    <property type="protein sequence ID" value="SEN58828.1"/>
    <property type="molecule type" value="Genomic_DNA"/>
</dbReference>
<feature type="transmembrane region" description="Helical" evidence="1">
    <location>
        <begin position="12"/>
        <end position="29"/>
    </location>
</feature>
<proteinExistence type="predicted"/>
<keyword evidence="1" id="KW-0812">Transmembrane</keyword>
<keyword evidence="1" id="KW-1133">Transmembrane helix</keyword>
<evidence type="ECO:0000256" key="1">
    <source>
        <dbReference type="SAM" id="Phobius"/>
    </source>
</evidence>
<name>A0A1H8HSZ6_9BACL</name>
<keyword evidence="1" id="KW-0472">Membrane</keyword>
<feature type="transmembrane region" description="Helical" evidence="1">
    <location>
        <begin position="69"/>
        <end position="88"/>
    </location>
</feature>
<dbReference type="Proteomes" id="UP000199695">
    <property type="component" value="Unassembled WGS sequence"/>
</dbReference>
<organism evidence="2 3">
    <name type="scientific">Lihuaxuella thermophila</name>
    <dbReference type="NCBI Taxonomy" id="1173111"/>
    <lineage>
        <taxon>Bacteria</taxon>
        <taxon>Bacillati</taxon>
        <taxon>Bacillota</taxon>
        <taxon>Bacilli</taxon>
        <taxon>Bacillales</taxon>
        <taxon>Thermoactinomycetaceae</taxon>
        <taxon>Lihuaxuella</taxon>
    </lineage>
</organism>
<evidence type="ECO:0000313" key="2">
    <source>
        <dbReference type="EMBL" id="SEN58828.1"/>
    </source>
</evidence>
<dbReference type="AlphaFoldDB" id="A0A1H8HSZ6"/>
<sequence>MELTFFESVARLWIIFVTIFYFILSWGFFKTRFREILLKIVKAFFYIMITLIVLAVVTSPHRMNTLFDMVVWASAGMVFSLYFFIFPMGNYFPSTSHIWEKSKKFAKPIFNVCLILLALIFLPAIISIVAEKLGIN</sequence>
<reference evidence="2 3" key="1">
    <citation type="submission" date="2016-10" db="EMBL/GenBank/DDBJ databases">
        <authorList>
            <person name="de Groot N.N."/>
        </authorList>
    </citation>
    <scope>NUCLEOTIDE SEQUENCE [LARGE SCALE GENOMIC DNA]</scope>
    <source>
        <strain evidence="2 3">DSM 46701</strain>
    </source>
</reference>
<feature type="transmembrane region" description="Helical" evidence="1">
    <location>
        <begin position="36"/>
        <end position="57"/>
    </location>
</feature>